<evidence type="ECO:0000256" key="1">
    <source>
        <dbReference type="SAM" id="Phobius"/>
    </source>
</evidence>
<organism evidence="2 3">
    <name type="scientific">Lentisphaera profundi</name>
    <dbReference type="NCBI Taxonomy" id="1658616"/>
    <lineage>
        <taxon>Bacteria</taxon>
        <taxon>Pseudomonadati</taxon>
        <taxon>Lentisphaerota</taxon>
        <taxon>Lentisphaeria</taxon>
        <taxon>Lentisphaerales</taxon>
        <taxon>Lentisphaeraceae</taxon>
        <taxon>Lentisphaera</taxon>
    </lineage>
</organism>
<dbReference type="SUPFAM" id="SSF82693">
    <property type="entry name" value="Multidrug efflux transporter AcrB pore domain, PN1, PN2, PC1 and PC2 subdomains"/>
    <property type="match status" value="1"/>
</dbReference>
<dbReference type="InterPro" id="IPR027463">
    <property type="entry name" value="AcrB_DN_DC_subdom"/>
</dbReference>
<gene>
    <name evidence="2" type="ORF">PQO03_18960</name>
</gene>
<keyword evidence="1" id="KW-1133">Transmembrane helix</keyword>
<keyword evidence="1" id="KW-0472">Membrane</keyword>
<dbReference type="Gene3D" id="3.30.70.1320">
    <property type="entry name" value="Multidrug efflux transporter AcrB pore domain like"/>
    <property type="match status" value="1"/>
</dbReference>
<feature type="transmembrane region" description="Helical" evidence="1">
    <location>
        <begin position="875"/>
        <end position="894"/>
    </location>
</feature>
<feature type="transmembrane region" description="Helical" evidence="1">
    <location>
        <begin position="365"/>
        <end position="385"/>
    </location>
</feature>
<proteinExistence type="predicted"/>
<dbReference type="PRINTS" id="PR00702">
    <property type="entry name" value="ACRIFLAVINRP"/>
</dbReference>
<dbReference type="PANTHER" id="PTHR32063">
    <property type="match status" value="1"/>
</dbReference>
<keyword evidence="1" id="KW-0812">Transmembrane</keyword>
<feature type="transmembrane region" description="Helical" evidence="1">
    <location>
        <begin position="927"/>
        <end position="952"/>
    </location>
</feature>
<evidence type="ECO:0000313" key="3">
    <source>
        <dbReference type="Proteomes" id="UP001214250"/>
    </source>
</evidence>
<dbReference type="Gene3D" id="3.30.2090.10">
    <property type="entry name" value="Multidrug efflux transporter AcrB TolC docking domain, DN and DC subdomains"/>
    <property type="match status" value="2"/>
</dbReference>
<evidence type="ECO:0000313" key="2">
    <source>
        <dbReference type="EMBL" id="WDE97910.1"/>
    </source>
</evidence>
<protein>
    <submittedName>
        <fullName evidence="2">Efflux RND transporter permease subunit</fullName>
    </submittedName>
</protein>
<feature type="transmembrane region" description="Helical" evidence="1">
    <location>
        <begin position="537"/>
        <end position="554"/>
    </location>
</feature>
<dbReference type="Proteomes" id="UP001214250">
    <property type="component" value="Chromosome 2"/>
</dbReference>
<dbReference type="Gene3D" id="3.30.70.1440">
    <property type="entry name" value="Multidrug efflux transporter AcrB pore domain"/>
    <property type="match status" value="1"/>
</dbReference>
<feature type="transmembrane region" description="Helical" evidence="1">
    <location>
        <begin position="392"/>
        <end position="411"/>
    </location>
</feature>
<feature type="transmembrane region" description="Helical" evidence="1">
    <location>
        <begin position="901"/>
        <end position="921"/>
    </location>
</feature>
<dbReference type="InterPro" id="IPR001036">
    <property type="entry name" value="Acrflvin-R"/>
</dbReference>
<keyword evidence="3" id="KW-1185">Reference proteome</keyword>
<dbReference type="PANTHER" id="PTHR32063:SF33">
    <property type="entry name" value="RND SUPERFAMILY EFFLUX PUMP PERMEASE COMPONENT"/>
    <property type="match status" value="1"/>
</dbReference>
<feature type="transmembrane region" description="Helical" evidence="1">
    <location>
        <begin position="339"/>
        <end position="359"/>
    </location>
</feature>
<feature type="transmembrane region" description="Helical" evidence="1">
    <location>
        <begin position="464"/>
        <end position="487"/>
    </location>
</feature>
<feature type="transmembrane region" description="Helical" evidence="1">
    <location>
        <begin position="14"/>
        <end position="37"/>
    </location>
</feature>
<dbReference type="Pfam" id="PF00873">
    <property type="entry name" value="ACR_tran"/>
    <property type="match status" value="1"/>
</dbReference>
<dbReference type="SUPFAM" id="SSF82866">
    <property type="entry name" value="Multidrug efflux transporter AcrB transmembrane domain"/>
    <property type="match status" value="2"/>
</dbReference>
<reference evidence="2 3" key="1">
    <citation type="submission" date="2023-02" db="EMBL/GenBank/DDBJ databases">
        <title>Genome sequence of Lentisphaera profundi SAORIC-696.</title>
        <authorList>
            <person name="Kim e."/>
            <person name="Cho J.-C."/>
            <person name="Choi A."/>
            <person name="Kang I."/>
        </authorList>
    </citation>
    <scope>NUCLEOTIDE SEQUENCE [LARGE SCALE GENOMIC DNA]</scope>
    <source>
        <strain evidence="2 3">SAORIC-696</strain>
    </source>
</reference>
<dbReference type="Gene3D" id="3.30.70.1430">
    <property type="entry name" value="Multidrug efflux transporter AcrB pore domain"/>
    <property type="match status" value="2"/>
</dbReference>
<accession>A0ABY7VUM1</accession>
<dbReference type="EMBL" id="CP117812">
    <property type="protein sequence ID" value="WDE97910.1"/>
    <property type="molecule type" value="Genomic_DNA"/>
</dbReference>
<sequence length="1047" mass="116437">MSRGSNKDIEKGPIAWMVLNPVASNLIMIALLVGGLFTANKIKQEVFPDFDLDTVSVSIAYPGASPEEVEKSIIRAIEENIQGIEGIKEVNSTASEGNASITIELLEGHERMKVYQDIQQEVDRIRTFPEEIERPEVKLRSHRRDVFDIAVYGNVNERLLADQTEILRSRLLSSDQISQVDITDMRNHQITISISRDTLDRYKLTLDQVATIIRKQSVEIPGGGIRTENGELLLRMKERRDYGEQFAKIPIISLANGDVVLLEDLGRIKDGFNEDQDKITFWNGLPALNISIYRVGEETPLSISSDVYDIVDEFNAQNKTVQSVIRMDKSKTYMQRVNLLSRNGLIGLSLVLLSLGLFLEARLAFWVMMGIPISFLGGFVLLPMFGISINMISMFAFLMALGIVVDDAIVVGENVYEHRERGETFVQAAINGTKDVAVPVTFSVITNIVTFLPLMYMPGTIGKIWYTIPIVVISVFAISLFESLFILPSHLAHSEKRERLFIGKIIFNIQQKFSQLFMRAVNKIYGPILKLALKNRYIVLAVACAFMFGIIGFVNSKRIGVVPMMSVESDFASVTASLPYGAPKEKSLKIQEQLLASAKEVVAENGGDQLLVGYYSKIGGGSRTGQSGPHVTEVLVYLKDPEIRPISTEKFTSLWREKSRGIEDLESLVFESDRGGPGSGSSLSIGLTHPDNNILEQASLELSEALAAYPIVKDIDPGFSQGKRQFDFTMRPDGLALGLNSSEVAKQIRQAFYGAEALRQQRGRNEVKVLLRYPQEERATEHDLNSMLIQTSNGKRIPIKEVVEFKSGRAYTKINRLDGNRTIQIKANVTPKSKSEFILSEVLEKDFPKLQEKYPGLKQVFRGKQKDLREGVNSLKVSFLIALFGIYTLLAIPFRSYIQPLIIMLCIPFGIGGAVLAHSIMGFPLSLISFMGIIALSGVVINDSLVLIDYANKQVRKGKNAEEAILLSGIRRFRPILLTTITTFCGLGPMILETSRQARFLVPMAISLGLGIVFATVVMLVLAPAMYLIVNDLSILMKSKKKPDLSK</sequence>
<dbReference type="RefSeq" id="WP_274152586.1">
    <property type="nucleotide sequence ID" value="NZ_CP117812.1"/>
</dbReference>
<feature type="transmembrane region" description="Helical" evidence="1">
    <location>
        <begin position="1004"/>
        <end position="1030"/>
    </location>
</feature>
<dbReference type="Gene3D" id="1.20.1640.10">
    <property type="entry name" value="Multidrug efflux transporter AcrB transmembrane domain"/>
    <property type="match status" value="2"/>
</dbReference>
<name>A0ABY7VUM1_9BACT</name>
<dbReference type="SUPFAM" id="SSF82714">
    <property type="entry name" value="Multidrug efflux transporter AcrB TolC docking domain, DN and DC subdomains"/>
    <property type="match status" value="2"/>
</dbReference>
<feature type="transmembrane region" description="Helical" evidence="1">
    <location>
        <begin position="973"/>
        <end position="992"/>
    </location>
</feature>